<dbReference type="InterPro" id="IPR036048">
    <property type="entry name" value="Interleukin_8-like_sf"/>
</dbReference>
<dbReference type="Pfam" id="PF00048">
    <property type="entry name" value="IL8"/>
    <property type="match status" value="1"/>
</dbReference>
<evidence type="ECO:0000256" key="1">
    <source>
        <dbReference type="ARBA" id="ARBA00022514"/>
    </source>
</evidence>
<reference evidence="3 4" key="1">
    <citation type="submission" date="2024-06" db="EMBL/GenBank/DDBJ databases">
        <authorList>
            <person name="Pan Q."/>
            <person name="Wen M."/>
            <person name="Jouanno E."/>
            <person name="Zahm M."/>
            <person name="Klopp C."/>
            <person name="Cabau C."/>
            <person name="Louis A."/>
            <person name="Berthelot C."/>
            <person name="Parey E."/>
            <person name="Roest Crollius H."/>
            <person name="Montfort J."/>
            <person name="Robinson-Rechavi M."/>
            <person name="Bouchez O."/>
            <person name="Lampietro C."/>
            <person name="Lopez Roques C."/>
            <person name="Donnadieu C."/>
            <person name="Postlethwait J."/>
            <person name="Bobe J."/>
            <person name="Verreycken H."/>
            <person name="Guiguen Y."/>
        </authorList>
    </citation>
    <scope>NUCLEOTIDE SEQUENCE [LARGE SCALE GENOMIC DNA]</scope>
    <source>
        <strain evidence="3">Up_M1</strain>
        <tissue evidence="3">Testis</tissue>
    </source>
</reference>
<proteinExistence type="predicted"/>
<dbReference type="InterPro" id="IPR001811">
    <property type="entry name" value="Chemokine_IL8-like_dom"/>
</dbReference>
<sequence>PRLPGFTSLQDQSRSLLGLAQSVCYSFPTAEFAASVSSHLKMCVFFSVSRVLRLTLLTIVILSLTMEGHSRGIRPLSCCRGTSSNRPAQPITKCIIQNGGCAVKAYIFNSGGQLKCIDPKAKWLPNELASLETKGIKCVPLLV</sequence>
<keyword evidence="1" id="KW-0202">Cytokine</keyword>
<comment type="caution">
    <text evidence="3">The sequence shown here is derived from an EMBL/GenBank/DDBJ whole genome shotgun (WGS) entry which is preliminary data.</text>
</comment>
<accession>A0ABD0XF88</accession>
<protein>
    <recommendedName>
        <fullName evidence="2">Chemokine interleukin-8-like domain-containing protein</fullName>
    </recommendedName>
</protein>
<name>A0ABD0XF88_UMBPY</name>
<feature type="non-terminal residue" evidence="3">
    <location>
        <position position="1"/>
    </location>
</feature>
<gene>
    <name evidence="3" type="ORF">UPYG_G00073980</name>
</gene>
<evidence type="ECO:0000259" key="2">
    <source>
        <dbReference type="Pfam" id="PF00048"/>
    </source>
</evidence>
<dbReference type="GO" id="GO:0005615">
    <property type="term" value="C:extracellular space"/>
    <property type="evidence" value="ECO:0007669"/>
    <property type="project" value="UniProtKB-KW"/>
</dbReference>
<keyword evidence="4" id="KW-1185">Reference proteome</keyword>
<dbReference type="GO" id="GO:0005125">
    <property type="term" value="F:cytokine activity"/>
    <property type="evidence" value="ECO:0007669"/>
    <property type="project" value="UniProtKB-KW"/>
</dbReference>
<dbReference type="AlphaFoldDB" id="A0ABD0XF88"/>
<dbReference type="SUPFAM" id="SSF54117">
    <property type="entry name" value="Interleukin 8-like chemokines"/>
    <property type="match status" value="1"/>
</dbReference>
<dbReference type="Proteomes" id="UP001557470">
    <property type="component" value="Unassembled WGS sequence"/>
</dbReference>
<feature type="domain" description="Chemokine interleukin-8-like" evidence="2">
    <location>
        <begin position="77"/>
        <end position="126"/>
    </location>
</feature>
<dbReference type="EMBL" id="JAGEUA010000002">
    <property type="protein sequence ID" value="KAL1006574.1"/>
    <property type="molecule type" value="Genomic_DNA"/>
</dbReference>
<dbReference type="Gene3D" id="2.40.50.40">
    <property type="match status" value="1"/>
</dbReference>
<evidence type="ECO:0000313" key="4">
    <source>
        <dbReference type="Proteomes" id="UP001557470"/>
    </source>
</evidence>
<organism evidence="3 4">
    <name type="scientific">Umbra pygmaea</name>
    <name type="common">Eastern mudminnow</name>
    <dbReference type="NCBI Taxonomy" id="75934"/>
    <lineage>
        <taxon>Eukaryota</taxon>
        <taxon>Metazoa</taxon>
        <taxon>Chordata</taxon>
        <taxon>Craniata</taxon>
        <taxon>Vertebrata</taxon>
        <taxon>Euteleostomi</taxon>
        <taxon>Actinopterygii</taxon>
        <taxon>Neopterygii</taxon>
        <taxon>Teleostei</taxon>
        <taxon>Protacanthopterygii</taxon>
        <taxon>Esociformes</taxon>
        <taxon>Umbridae</taxon>
        <taxon>Umbra</taxon>
    </lineage>
</organism>
<evidence type="ECO:0000313" key="3">
    <source>
        <dbReference type="EMBL" id="KAL1006574.1"/>
    </source>
</evidence>